<gene>
    <name evidence="2" type="ORF">MM415B03474_0009</name>
    <name evidence="1" type="ORF">TM448A02473_0005</name>
    <name evidence="3" type="ORF">TM448B02137_0001</name>
</gene>
<dbReference type="EMBL" id="MT142961">
    <property type="protein sequence ID" value="QJA91095.1"/>
    <property type="molecule type" value="Genomic_DNA"/>
</dbReference>
<accession>A0A6H1ZXZ4</accession>
<evidence type="ECO:0000313" key="2">
    <source>
        <dbReference type="EMBL" id="QJA91095.1"/>
    </source>
</evidence>
<dbReference type="EMBL" id="MT144311">
    <property type="protein sequence ID" value="QJA52080.1"/>
    <property type="molecule type" value="Genomic_DNA"/>
</dbReference>
<protein>
    <submittedName>
        <fullName evidence="1">Uncharacterized protein</fullName>
    </submittedName>
</protein>
<dbReference type="AlphaFoldDB" id="A0A6H1ZXZ4"/>
<organism evidence="1">
    <name type="scientific">viral metagenome</name>
    <dbReference type="NCBI Taxonomy" id="1070528"/>
    <lineage>
        <taxon>unclassified sequences</taxon>
        <taxon>metagenomes</taxon>
        <taxon>organismal metagenomes</taxon>
    </lineage>
</organism>
<dbReference type="EMBL" id="MT144880">
    <property type="protein sequence ID" value="QJI00842.1"/>
    <property type="molecule type" value="Genomic_DNA"/>
</dbReference>
<evidence type="ECO:0000313" key="1">
    <source>
        <dbReference type="EMBL" id="QJA52080.1"/>
    </source>
</evidence>
<evidence type="ECO:0000313" key="3">
    <source>
        <dbReference type="EMBL" id="QJI00842.1"/>
    </source>
</evidence>
<name>A0A6H1ZXZ4_9ZZZZ</name>
<sequence length="60" mass="6911">MGITINKQVSITIDGKDYDILSNILKLARRRMLDSPLSLDEFSSQEVDEIRRAMDKIWGN</sequence>
<proteinExistence type="predicted"/>
<reference evidence="1" key="1">
    <citation type="submission" date="2020-03" db="EMBL/GenBank/DDBJ databases">
        <title>The deep terrestrial virosphere.</title>
        <authorList>
            <person name="Holmfeldt K."/>
            <person name="Nilsson E."/>
            <person name="Simone D."/>
            <person name="Lopez-Fernandez M."/>
            <person name="Wu X."/>
            <person name="de Brujin I."/>
            <person name="Lundin D."/>
            <person name="Andersson A."/>
            <person name="Bertilsson S."/>
            <person name="Dopson M."/>
        </authorList>
    </citation>
    <scope>NUCLEOTIDE SEQUENCE</scope>
    <source>
        <strain evidence="2">MM415B03474</strain>
        <strain evidence="1">TM448A02473</strain>
        <strain evidence="3">TM448B02137</strain>
    </source>
</reference>